<feature type="transmembrane region" description="Helical" evidence="7">
    <location>
        <begin position="215"/>
        <end position="238"/>
    </location>
</feature>
<accession>A0A8J2T299</accession>
<feature type="transmembrane region" description="Helical" evidence="7">
    <location>
        <begin position="287"/>
        <end position="308"/>
    </location>
</feature>
<keyword evidence="4 7" id="KW-0812">Transmembrane</keyword>
<dbReference type="PANTHER" id="PTHR30269:SF37">
    <property type="entry name" value="MEMBRANE TRANSPORTER PROTEIN"/>
    <property type="match status" value="1"/>
</dbReference>
<keyword evidence="2" id="KW-0813">Transport</keyword>
<evidence type="ECO:0000313" key="9">
    <source>
        <dbReference type="Proteomes" id="UP000789595"/>
    </source>
</evidence>
<gene>
    <name evidence="8" type="ORF">PECAL_6P02790</name>
</gene>
<dbReference type="GO" id="GO:0005886">
    <property type="term" value="C:plasma membrane"/>
    <property type="evidence" value="ECO:0007669"/>
    <property type="project" value="UniProtKB-SubCell"/>
</dbReference>
<dbReference type="PANTHER" id="PTHR30269">
    <property type="entry name" value="TRANSMEMBRANE PROTEIN YFCA"/>
    <property type="match status" value="1"/>
</dbReference>
<organism evidence="8 9">
    <name type="scientific">Pelagomonas calceolata</name>
    <dbReference type="NCBI Taxonomy" id="35677"/>
    <lineage>
        <taxon>Eukaryota</taxon>
        <taxon>Sar</taxon>
        <taxon>Stramenopiles</taxon>
        <taxon>Ochrophyta</taxon>
        <taxon>Pelagophyceae</taxon>
        <taxon>Pelagomonadales</taxon>
        <taxon>Pelagomonadaceae</taxon>
        <taxon>Pelagomonas</taxon>
    </lineage>
</organism>
<proteinExistence type="predicted"/>
<comment type="subcellular location">
    <subcellularLocation>
        <location evidence="1">Cell membrane</location>
        <topology evidence="1">Multi-pass membrane protein</topology>
    </subcellularLocation>
</comment>
<feature type="transmembrane region" description="Helical" evidence="7">
    <location>
        <begin position="183"/>
        <end position="203"/>
    </location>
</feature>
<reference evidence="8" key="1">
    <citation type="submission" date="2021-11" db="EMBL/GenBank/DDBJ databases">
        <authorList>
            <consortium name="Genoscope - CEA"/>
            <person name="William W."/>
        </authorList>
    </citation>
    <scope>NUCLEOTIDE SEQUENCE</scope>
</reference>
<dbReference type="OrthoDB" id="205584at2759"/>
<feature type="transmembrane region" description="Helical" evidence="7">
    <location>
        <begin position="97"/>
        <end position="118"/>
    </location>
</feature>
<dbReference type="Proteomes" id="UP000789595">
    <property type="component" value="Unassembled WGS sequence"/>
</dbReference>
<evidence type="ECO:0000256" key="2">
    <source>
        <dbReference type="ARBA" id="ARBA00022448"/>
    </source>
</evidence>
<dbReference type="Pfam" id="PF01925">
    <property type="entry name" value="TauE"/>
    <property type="match status" value="1"/>
</dbReference>
<feature type="transmembrane region" description="Helical" evidence="7">
    <location>
        <begin position="124"/>
        <end position="143"/>
    </location>
</feature>
<comment type="caution">
    <text evidence="8">The sequence shown here is derived from an EMBL/GenBank/DDBJ whole genome shotgun (WGS) entry which is preliminary data.</text>
</comment>
<dbReference type="AlphaFoldDB" id="A0A8J2T299"/>
<evidence type="ECO:0000313" key="8">
    <source>
        <dbReference type="EMBL" id="CAH0378683.1"/>
    </source>
</evidence>
<evidence type="ECO:0000256" key="3">
    <source>
        <dbReference type="ARBA" id="ARBA00022475"/>
    </source>
</evidence>
<dbReference type="EMBL" id="CAKKNE010000006">
    <property type="protein sequence ID" value="CAH0378683.1"/>
    <property type="molecule type" value="Genomic_DNA"/>
</dbReference>
<keyword evidence="6 7" id="KW-0472">Membrane</keyword>
<keyword evidence="3" id="KW-1003">Cell membrane</keyword>
<evidence type="ECO:0000256" key="5">
    <source>
        <dbReference type="ARBA" id="ARBA00022989"/>
    </source>
</evidence>
<protein>
    <submittedName>
        <fullName evidence="8">Uncharacterized protein</fullName>
    </submittedName>
</protein>
<evidence type="ECO:0000256" key="7">
    <source>
        <dbReference type="SAM" id="Phobius"/>
    </source>
</evidence>
<dbReference type="InterPro" id="IPR052017">
    <property type="entry name" value="TSUP"/>
</dbReference>
<dbReference type="InterPro" id="IPR002781">
    <property type="entry name" value="TM_pro_TauE-like"/>
</dbReference>
<sequence>MLPPTCYVRGATTALRAAAPLVEAAVDIAAAAATATAGATAGATAEAAAGATAETAVAAASTAGAAALALTPFGTQIIQALPHVDLRICLLQAGASLFASIFGFGDAVIAVPLLAVLFHFEATQAAPLVVFVTFFLTAANAVADIEGGIQQAAGRWSTSAAMIGGAAAGVPIGVSALVQVEPWAIRAGVGSFLLLYGLYDIFGSESEEMPASEEAKLASVATTIPYGFAAGFLGGAIAEPGPVAVVLGKARGWSPPTLRAMLIRFFLPVQILSLARFNAEGLLSADIVAQGAAALPLVLAASAAGTTINRKVDPEAFSDVVGGLVAGLGLLCLSTAYSDFLEGTASRASSVLLS</sequence>
<evidence type="ECO:0000256" key="1">
    <source>
        <dbReference type="ARBA" id="ARBA00004651"/>
    </source>
</evidence>
<feature type="transmembrane region" description="Helical" evidence="7">
    <location>
        <begin position="320"/>
        <end position="340"/>
    </location>
</feature>
<evidence type="ECO:0000256" key="6">
    <source>
        <dbReference type="ARBA" id="ARBA00023136"/>
    </source>
</evidence>
<keyword evidence="9" id="KW-1185">Reference proteome</keyword>
<feature type="transmembrane region" description="Helical" evidence="7">
    <location>
        <begin position="258"/>
        <end position="275"/>
    </location>
</feature>
<evidence type="ECO:0000256" key="4">
    <source>
        <dbReference type="ARBA" id="ARBA00022692"/>
    </source>
</evidence>
<name>A0A8J2T299_9STRA</name>
<keyword evidence="5 7" id="KW-1133">Transmembrane helix</keyword>
<feature type="transmembrane region" description="Helical" evidence="7">
    <location>
        <begin position="155"/>
        <end position="177"/>
    </location>
</feature>